<protein>
    <submittedName>
        <fullName evidence="4">NUDIX hydrolase</fullName>
    </submittedName>
</protein>
<keyword evidence="5" id="KW-1185">Reference proteome</keyword>
<dbReference type="EMBL" id="JBHMAU010000017">
    <property type="protein sequence ID" value="MFB9775065.1"/>
    <property type="molecule type" value="Genomic_DNA"/>
</dbReference>
<dbReference type="PRINTS" id="PR00502">
    <property type="entry name" value="NUDIXFAMILY"/>
</dbReference>
<dbReference type="PROSITE" id="PS51462">
    <property type="entry name" value="NUDIX"/>
    <property type="match status" value="1"/>
</dbReference>
<dbReference type="Gene3D" id="3.90.79.10">
    <property type="entry name" value="Nucleoside Triphosphate Pyrophosphohydrolase"/>
    <property type="match status" value="1"/>
</dbReference>
<keyword evidence="2 4" id="KW-0378">Hydrolase</keyword>
<comment type="similarity">
    <text evidence="1">Belongs to the Nudix hydrolase family.</text>
</comment>
<gene>
    <name evidence="4" type="ORF">ACFFN1_01300</name>
</gene>
<dbReference type="InterPro" id="IPR000086">
    <property type="entry name" value="NUDIX_hydrolase_dom"/>
</dbReference>
<feature type="domain" description="Nudix hydrolase" evidence="3">
    <location>
        <begin position="8"/>
        <end position="136"/>
    </location>
</feature>
<dbReference type="Proteomes" id="UP001589707">
    <property type="component" value="Unassembled WGS sequence"/>
</dbReference>
<sequence length="150" mass="16431">MMTHERPHPRPATLAAVVRGSRVLLVRRAHMPDAGRWAFPGGKIRPGETLFTATARELAEETGVDATPYRIFDAVDVIDADNHLHYVLVGVLCRWQHGEPTPADDALDAAWFTLEKMRDLPLAASFDVHGVAATAIRLASLDESVQGRDA</sequence>
<proteinExistence type="inferred from homology"/>
<comment type="caution">
    <text evidence="4">The sequence shown here is derived from an EMBL/GenBank/DDBJ whole genome shotgun (WGS) entry which is preliminary data.</text>
</comment>
<dbReference type="SUPFAM" id="SSF55811">
    <property type="entry name" value="Nudix"/>
    <property type="match status" value="1"/>
</dbReference>
<evidence type="ECO:0000256" key="2">
    <source>
        <dbReference type="ARBA" id="ARBA00022801"/>
    </source>
</evidence>
<evidence type="ECO:0000256" key="1">
    <source>
        <dbReference type="ARBA" id="ARBA00005582"/>
    </source>
</evidence>
<dbReference type="InterPro" id="IPR015797">
    <property type="entry name" value="NUDIX_hydrolase-like_dom_sf"/>
</dbReference>
<name>A0ABV5WXZ7_9MICO</name>
<dbReference type="InterPro" id="IPR020476">
    <property type="entry name" value="Nudix_hydrolase"/>
</dbReference>
<accession>A0ABV5WXZ7</accession>
<dbReference type="PANTHER" id="PTHR43736">
    <property type="entry name" value="ADP-RIBOSE PYROPHOSPHATASE"/>
    <property type="match status" value="1"/>
</dbReference>
<dbReference type="Pfam" id="PF00293">
    <property type="entry name" value="NUDIX"/>
    <property type="match status" value="1"/>
</dbReference>
<evidence type="ECO:0000313" key="4">
    <source>
        <dbReference type="EMBL" id="MFB9775065.1"/>
    </source>
</evidence>
<dbReference type="CDD" id="cd04673">
    <property type="entry name" value="NUDIX_ADPRase"/>
    <property type="match status" value="1"/>
</dbReference>
<reference evidence="4 5" key="1">
    <citation type="submission" date="2024-09" db="EMBL/GenBank/DDBJ databases">
        <authorList>
            <person name="Sun Q."/>
            <person name="Mori K."/>
        </authorList>
    </citation>
    <scope>NUCLEOTIDE SEQUENCE [LARGE SCALE GENOMIC DNA]</scope>
    <source>
        <strain evidence="4 5">JCM 11683</strain>
    </source>
</reference>
<dbReference type="PANTHER" id="PTHR43736:SF1">
    <property type="entry name" value="DIHYDRONEOPTERIN TRIPHOSPHATE DIPHOSPHATASE"/>
    <property type="match status" value="1"/>
</dbReference>
<dbReference type="GO" id="GO:0016787">
    <property type="term" value="F:hydrolase activity"/>
    <property type="evidence" value="ECO:0007669"/>
    <property type="project" value="UniProtKB-KW"/>
</dbReference>
<evidence type="ECO:0000259" key="3">
    <source>
        <dbReference type="PROSITE" id="PS51462"/>
    </source>
</evidence>
<organism evidence="4 5">
    <name type="scientific">Brevibacterium otitidis</name>
    <dbReference type="NCBI Taxonomy" id="53364"/>
    <lineage>
        <taxon>Bacteria</taxon>
        <taxon>Bacillati</taxon>
        <taxon>Actinomycetota</taxon>
        <taxon>Actinomycetes</taxon>
        <taxon>Micrococcales</taxon>
        <taxon>Brevibacteriaceae</taxon>
        <taxon>Brevibacterium</taxon>
    </lineage>
</organism>
<evidence type="ECO:0000313" key="5">
    <source>
        <dbReference type="Proteomes" id="UP001589707"/>
    </source>
</evidence>
<dbReference type="RefSeq" id="WP_376837867.1">
    <property type="nucleotide sequence ID" value="NZ_JBHMAU010000017.1"/>
</dbReference>